<reference evidence="2 3" key="1">
    <citation type="submission" date="2021-06" db="EMBL/GenBank/DDBJ databases">
        <authorList>
            <person name="Palmer J.M."/>
        </authorList>
    </citation>
    <scope>NUCLEOTIDE SEQUENCE [LARGE SCALE GENOMIC DNA]</scope>
    <source>
        <strain evidence="2 3">AS_MEX2019</strain>
        <tissue evidence="2">Muscle</tissue>
    </source>
</reference>
<accession>A0ABV0XDU5</accession>
<evidence type="ECO:0000313" key="3">
    <source>
        <dbReference type="Proteomes" id="UP001469553"/>
    </source>
</evidence>
<comment type="caution">
    <text evidence="2">The sequence shown here is derived from an EMBL/GenBank/DDBJ whole genome shotgun (WGS) entry which is preliminary data.</text>
</comment>
<organism evidence="2 3">
    <name type="scientific">Ameca splendens</name>
    <dbReference type="NCBI Taxonomy" id="208324"/>
    <lineage>
        <taxon>Eukaryota</taxon>
        <taxon>Metazoa</taxon>
        <taxon>Chordata</taxon>
        <taxon>Craniata</taxon>
        <taxon>Vertebrata</taxon>
        <taxon>Euteleostomi</taxon>
        <taxon>Actinopterygii</taxon>
        <taxon>Neopterygii</taxon>
        <taxon>Teleostei</taxon>
        <taxon>Neoteleostei</taxon>
        <taxon>Acanthomorphata</taxon>
        <taxon>Ovalentaria</taxon>
        <taxon>Atherinomorphae</taxon>
        <taxon>Cyprinodontiformes</taxon>
        <taxon>Goodeidae</taxon>
        <taxon>Ameca</taxon>
    </lineage>
</organism>
<evidence type="ECO:0000313" key="2">
    <source>
        <dbReference type="EMBL" id="MEQ2279622.1"/>
    </source>
</evidence>
<keyword evidence="1" id="KW-1133">Transmembrane helix</keyword>
<feature type="transmembrane region" description="Helical" evidence="1">
    <location>
        <begin position="44"/>
        <end position="64"/>
    </location>
</feature>
<name>A0ABV0XDU5_9TELE</name>
<dbReference type="Proteomes" id="UP001469553">
    <property type="component" value="Unassembled WGS sequence"/>
</dbReference>
<keyword evidence="1" id="KW-0812">Transmembrane</keyword>
<sequence>MLSPAYLFDKRNTFARLHPDDFHSVNKIGVWQCVRSPPRVSRHFFLFSFFSFYAMLIFFPTNYIKQTVFKEAKTITLAVIDINLHKYGRAFPQNECTAFTESSLQFCQDQICPSV</sequence>
<dbReference type="EMBL" id="JAHRIP010000682">
    <property type="protein sequence ID" value="MEQ2279622.1"/>
    <property type="molecule type" value="Genomic_DNA"/>
</dbReference>
<gene>
    <name evidence="2" type="ORF">AMECASPLE_011347</name>
</gene>
<keyword evidence="3" id="KW-1185">Reference proteome</keyword>
<protein>
    <submittedName>
        <fullName evidence="2">Uncharacterized protein</fullName>
    </submittedName>
</protein>
<proteinExistence type="predicted"/>
<keyword evidence="1" id="KW-0472">Membrane</keyword>
<evidence type="ECO:0000256" key="1">
    <source>
        <dbReference type="SAM" id="Phobius"/>
    </source>
</evidence>